<dbReference type="EMBL" id="RBNI01003218">
    <property type="protein sequence ID" value="RUP48585.1"/>
    <property type="molecule type" value="Genomic_DNA"/>
</dbReference>
<dbReference type="PRINTS" id="PR00314">
    <property type="entry name" value="CLATHRINADPT"/>
</dbReference>
<protein>
    <submittedName>
        <fullName evidence="5">Longin-like domain-containing protein</fullName>
    </submittedName>
</protein>
<keyword evidence="4" id="KW-0472">Membrane</keyword>
<dbReference type="AlphaFoldDB" id="A0A433DCN9"/>
<dbReference type="InterPro" id="IPR001392">
    <property type="entry name" value="Clathrin_mu"/>
</dbReference>
<evidence type="ECO:0000256" key="3">
    <source>
        <dbReference type="ARBA" id="ARBA00022927"/>
    </source>
</evidence>
<dbReference type="FunFam" id="3.30.450.60:FF:000002">
    <property type="entry name" value="AP-2 complex subunit mu, putative"/>
    <property type="match status" value="1"/>
</dbReference>
<dbReference type="GO" id="GO:0030131">
    <property type="term" value="C:clathrin adaptor complex"/>
    <property type="evidence" value="ECO:0007669"/>
    <property type="project" value="InterPro"/>
</dbReference>
<organism evidence="5 6">
    <name type="scientific">Jimgerdemannia flammicorona</name>
    <dbReference type="NCBI Taxonomy" id="994334"/>
    <lineage>
        <taxon>Eukaryota</taxon>
        <taxon>Fungi</taxon>
        <taxon>Fungi incertae sedis</taxon>
        <taxon>Mucoromycota</taxon>
        <taxon>Mucoromycotina</taxon>
        <taxon>Endogonomycetes</taxon>
        <taxon>Endogonales</taxon>
        <taxon>Endogonaceae</taxon>
        <taxon>Jimgerdemannia</taxon>
    </lineage>
</organism>
<dbReference type="Gene3D" id="3.30.450.60">
    <property type="match status" value="1"/>
</dbReference>
<dbReference type="SUPFAM" id="SSF64356">
    <property type="entry name" value="SNARE-like"/>
    <property type="match status" value="1"/>
</dbReference>
<evidence type="ECO:0000256" key="4">
    <source>
        <dbReference type="ARBA" id="ARBA00023136"/>
    </source>
</evidence>
<evidence type="ECO:0000313" key="5">
    <source>
        <dbReference type="EMBL" id="RUP48585.1"/>
    </source>
</evidence>
<reference evidence="5 6" key="1">
    <citation type="journal article" date="2018" name="New Phytol.">
        <title>Phylogenomics of Endogonaceae and evolution of mycorrhizas within Mucoromycota.</title>
        <authorList>
            <person name="Chang Y."/>
            <person name="Desiro A."/>
            <person name="Na H."/>
            <person name="Sandor L."/>
            <person name="Lipzen A."/>
            <person name="Clum A."/>
            <person name="Barry K."/>
            <person name="Grigoriev I.V."/>
            <person name="Martin F.M."/>
            <person name="Stajich J.E."/>
            <person name="Smith M.E."/>
            <person name="Bonito G."/>
            <person name="Spatafora J.W."/>
        </authorList>
    </citation>
    <scope>NUCLEOTIDE SEQUENCE [LARGE SCALE GENOMIC DNA]</scope>
    <source>
        <strain evidence="5 6">GMNB39</strain>
    </source>
</reference>
<name>A0A433DCN9_9FUNG</name>
<keyword evidence="2" id="KW-0813">Transport</keyword>
<dbReference type="GO" id="GO:0006886">
    <property type="term" value="P:intracellular protein transport"/>
    <property type="evidence" value="ECO:0007669"/>
    <property type="project" value="InterPro"/>
</dbReference>
<evidence type="ECO:0000313" key="6">
    <source>
        <dbReference type="Proteomes" id="UP000268093"/>
    </source>
</evidence>
<dbReference type="GO" id="GO:0012505">
    <property type="term" value="C:endomembrane system"/>
    <property type="evidence" value="ECO:0007669"/>
    <property type="project" value="UniProtKB-SubCell"/>
</dbReference>
<sequence length="141" mass="16769">MASAVYILDLKGKVLISRTYRGDIPMTAVEKFMPLVLEAEEEQVPVPCFNDEGINYLYIRHNNLYRTSRYHSQKLQCHQHHAFPPQIDRVNFVAHQVFTEYFKELEEESIRDNFVIIYELLDEMMDFGYPQTTETKILQEF</sequence>
<dbReference type="InterPro" id="IPR050431">
    <property type="entry name" value="Adaptor_comp_med_subunit"/>
</dbReference>
<dbReference type="PANTHER" id="PTHR10529">
    <property type="entry name" value="AP COMPLEX SUBUNIT MU"/>
    <property type="match status" value="1"/>
</dbReference>
<proteinExistence type="predicted"/>
<comment type="subcellular location">
    <subcellularLocation>
        <location evidence="1">Endomembrane system</location>
    </subcellularLocation>
</comment>
<dbReference type="OrthoDB" id="10259133at2759"/>
<keyword evidence="6" id="KW-1185">Reference proteome</keyword>
<dbReference type="GO" id="GO:0016192">
    <property type="term" value="P:vesicle-mediated transport"/>
    <property type="evidence" value="ECO:0007669"/>
    <property type="project" value="InterPro"/>
</dbReference>
<evidence type="ECO:0000256" key="2">
    <source>
        <dbReference type="ARBA" id="ARBA00022448"/>
    </source>
</evidence>
<gene>
    <name evidence="5" type="ORF">BC936DRAFT_144357</name>
</gene>
<dbReference type="InterPro" id="IPR011012">
    <property type="entry name" value="Longin-like_dom_sf"/>
</dbReference>
<keyword evidence="3" id="KW-0653">Protein transport</keyword>
<accession>A0A433DCN9</accession>
<comment type="caution">
    <text evidence="5">The sequence shown here is derived from an EMBL/GenBank/DDBJ whole genome shotgun (WGS) entry which is preliminary data.</text>
</comment>
<evidence type="ECO:0000256" key="1">
    <source>
        <dbReference type="ARBA" id="ARBA00004308"/>
    </source>
</evidence>
<dbReference type="Proteomes" id="UP000268093">
    <property type="component" value="Unassembled WGS sequence"/>
</dbReference>